<dbReference type="Gene3D" id="3.10.180.10">
    <property type="entry name" value="2,3-Dihydroxybiphenyl 1,2-Dioxygenase, domain 1"/>
    <property type="match status" value="1"/>
</dbReference>
<dbReference type="InterPro" id="IPR052164">
    <property type="entry name" value="Anthracycline_SecMetBiosynth"/>
</dbReference>
<dbReference type="PANTHER" id="PTHR33993:SF14">
    <property type="entry name" value="GB|AAF24581.1"/>
    <property type="match status" value="1"/>
</dbReference>
<dbReference type="PROSITE" id="PS51819">
    <property type="entry name" value="VOC"/>
    <property type="match status" value="1"/>
</dbReference>
<protein>
    <recommendedName>
        <fullName evidence="1">VOC domain-containing protein</fullName>
    </recommendedName>
</protein>
<dbReference type="Proteomes" id="UP000026941">
    <property type="component" value="Unassembled WGS sequence"/>
</dbReference>
<reference evidence="2 3" key="1">
    <citation type="submission" date="2014-05" db="EMBL/GenBank/DDBJ databases">
        <title>Whole genome shotgun sequence of Rhizobium rhizogenes NBRC 13257.</title>
        <authorList>
            <person name="Katano-Makiyama Y."/>
            <person name="Hosoyama A."/>
            <person name="Hashimoto M."/>
            <person name="Hosoyama Y."/>
            <person name="Noguchi M."/>
            <person name="Tsuchikane K."/>
            <person name="Kimura A."/>
            <person name="Ohji S."/>
            <person name="Ichikawa N."/>
            <person name="Yamazoe A."/>
            <person name="Fujita N."/>
        </authorList>
    </citation>
    <scope>NUCLEOTIDE SEQUENCE [LARGE SCALE GENOMIC DNA]</scope>
    <source>
        <strain evidence="2 3">NBRC 13257</strain>
    </source>
</reference>
<gene>
    <name evidence="2" type="ORF">RRH01S_11_00260</name>
</gene>
<dbReference type="GeneID" id="86852140"/>
<accession>A0AA87QB25</accession>
<dbReference type="InterPro" id="IPR004360">
    <property type="entry name" value="Glyas_Fos-R_dOase_dom"/>
</dbReference>
<evidence type="ECO:0000259" key="1">
    <source>
        <dbReference type="PROSITE" id="PS51819"/>
    </source>
</evidence>
<comment type="caution">
    <text evidence="2">The sequence shown here is derived from an EMBL/GenBank/DDBJ whole genome shotgun (WGS) entry which is preliminary data.</text>
</comment>
<dbReference type="SUPFAM" id="SSF54593">
    <property type="entry name" value="Glyoxalase/Bleomycin resistance protein/Dihydroxybiphenyl dioxygenase"/>
    <property type="match status" value="1"/>
</dbReference>
<evidence type="ECO:0000313" key="2">
    <source>
        <dbReference type="EMBL" id="GAJ95119.1"/>
    </source>
</evidence>
<dbReference type="AlphaFoldDB" id="A0AA87QB25"/>
<proteinExistence type="predicted"/>
<feature type="domain" description="VOC" evidence="1">
    <location>
        <begin position="5"/>
        <end position="119"/>
    </location>
</feature>
<sequence length="123" mass="13514">MPVKRLQNTWLVAGDVAATRDFYEHLLGLEVKFADGSRWVQFTAGGTNFAIGAIEEYPAGLQGSPSGAIPVFEIDDMDDRRQKLAASGVEVLEFRDMGSHGRVLTLRDPDGHLVQLFEKAPQV</sequence>
<name>A0AA87QB25_RHIRH</name>
<organism evidence="2 3">
    <name type="scientific">Rhizobium rhizogenes NBRC 13257</name>
    <dbReference type="NCBI Taxonomy" id="1220581"/>
    <lineage>
        <taxon>Bacteria</taxon>
        <taxon>Pseudomonadati</taxon>
        <taxon>Pseudomonadota</taxon>
        <taxon>Alphaproteobacteria</taxon>
        <taxon>Hyphomicrobiales</taxon>
        <taxon>Rhizobiaceae</taxon>
        <taxon>Rhizobium/Agrobacterium group</taxon>
        <taxon>Rhizobium</taxon>
    </lineage>
</organism>
<dbReference type="InterPro" id="IPR029068">
    <property type="entry name" value="Glyas_Bleomycin-R_OHBP_Dase"/>
</dbReference>
<dbReference type="InterPro" id="IPR037523">
    <property type="entry name" value="VOC_core"/>
</dbReference>
<dbReference type="Pfam" id="PF00903">
    <property type="entry name" value="Glyoxalase"/>
    <property type="match status" value="1"/>
</dbReference>
<dbReference type="EMBL" id="BAYX01000011">
    <property type="protein sequence ID" value="GAJ95119.1"/>
    <property type="molecule type" value="Genomic_DNA"/>
</dbReference>
<evidence type="ECO:0000313" key="3">
    <source>
        <dbReference type="Proteomes" id="UP000026941"/>
    </source>
</evidence>
<dbReference type="PANTHER" id="PTHR33993">
    <property type="entry name" value="GLYOXALASE-RELATED"/>
    <property type="match status" value="1"/>
</dbReference>
<dbReference type="RefSeq" id="WP_015917723.1">
    <property type="nucleotide sequence ID" value="NZ_BAYX01000011.1"/>
</dbReference>